<dbReference type="CDD" id="cd05403">
    <property type="entry name" value="NT_KNTase_like"/>
    <property type="match status" value="1"/>
</dbReference>
<dbReference type="Pfam" id="PF01909">
    <property type="entry name" value="NTP_transf_2"/>
    <property type="match status" value="1"/>
</dbReference>
<accession>A0A1J5QSG6</accession>
<dbReference type="Gene3D" id="3.30.460.10">
    <property type="entry name" value="Beta Polymerase, domain 2"/>
    <property type="match status" value="1"/>
</dbReference>
<dbReference type="InterPro" id="IPR002934">
    <property type="entry name" value="Polymerase_NTP_transf_dom"/>
</dbReference>
<name>A0A1J5QSG6_9ZZZZ</name>
<organism evidence="2">
    <name type="scientific">mine drainage metagenome</name>
    <dbReference type="NCBI Taxonomy" id="410659"/>
    <lineage>
        <taxon>unclassified sequences</taxon>
        <taxon>metagenomes</taxon>
        <taxon>ecological metagenomes</taxon>
    </lineage>
</organism>
<protein>
    <recommendedName>
        <fullName evidence="1">Polymerase nucleotidyl transferase domain-containing protein</fullName>
    </recommendedName>
</protein>
<feature type="domain" description="Polymerase nucleotidyl transferase" evidence="1">
    <location>
        <begin position="2"/>
        <end position="64"/>
    </location>
</feature>
<sequence length="74" mass="8314">MSRGEAGAGSDLDVLYDLAPGRHLTWDIERLVDDRSKLFGRHVDLVLRRSLHPVIRASVEADARALYAAWCPTR</sequence>
<dbReference type="AlphaFoldDB" id="A0A1J5QSG6"/>
<gene>
    <name evidence="2" type="ORF">GALL_317490</name>
</gene>
<dbReference type="SUPFAM" id="SSF81301">
    <property type="entry name" value="Nucleotidyltransferase"/>
    <property type="match status" value="1"/>
</dbReference>
<proteinExistence type="predicted"/>
<evidence type="ECO:0000313" key="2">
    <source>
        <dbReference type="EMBL" id="OIQ86392.1"/>
    </source>
</evidence>
<dbReference type="EMBL" id="MLJW01000482">
    <property type="protein sequence ID" value="OIQ86392.1"/>
    <property type="molecule type" value="Genomic_DNA"/>
</dbReference>
<evidence type="ECO:0000259" key="1">
    <source>
        <dbReference type="Pfam" id="PF01909"/>
    </source>
</evidence>
<comment type="caution">
    <text evidence="2">The sequence shown here is derived from an EMBL/GenBank/DDBJ whole genome shotgun (WGS) entry which is preliminary data.</text>
</comment>
<dbReference type="InterPro" id="IPR043519">
    <property type="entry name" value="NT_sf"/>
</dbReference>
<dbReference type="GO" id="GO:0016779">
    <property type="term" value="F:nucleotidyltransferase activity"/>
    <property type="evidence" value="ECO:0007669"/>
    <property type="project" value="InterPro"/>
</dbReference>
<reference evidence="2" key="1">
    <citation type="submission" date="2016-10" db="EMBL/GenBank/DDBJ databases">
        <title>Sequence of Gallionella enrichment culture.</title>
        <authorList>
            <person name="Poehlein A."/>
            <person name="Muehling M."/>
            <person name="Daniel R."/>
        </authorList>
    </citation>
    <scope>NUCLEOTIDE SEQUENCE</scope>
</reference>